<evidence type="ECO:0000256" key="1">
    <source>
        <dbReference type="SAM" id="Phobius"/>
    </source>
</evidence>
<reference evidence="2" key="2">
    <citation type="submission" date="2025-08" db="UniProtKB">
        <authorList>
            <consortium name="Ensembl"/>
        </authorList>
    </citation>
    <scope>IDENTIFICATION</scope>
</reference>
<dbReference type="Ensembl" id="ENSACLT00000004908.1">
    <property type="protein sequence ID" value="ENSACLP00000004812.1"/>
    <property type="gene ID" value="ENSACLG00000003208.1"/>
</dbReference>
<evidence type="ECO:0000313" key="2">
    <source>
        <dbReference type="Ensembl" id="ENSACLP00000004812.1"/>
    </source>
</evidence>
<dbReference type="AlphaFoldDB" id="A0A3P8NJ51"/>
<keyword evidence="1" id="KW-1133">Transmembrane helix</keyword>
<organism evidence="2 3">
    <name type="scientific">Astatotilapia calliptera</name>
    <name type="common">Eastern happy</name>
    <name type="synonym">Chromis callipterus</name>
    <dbReference type="NCBI Taxonomy" id="8154"/>
    <lineage>
        <taxon>Eukaryota</taxon>
        <taxon>Metazoa</taxon>
        <taxon>Chordata</taxon>
        <taxon>Craniata</taxon>
        <taxon>Vertebrata</taxon>
        <taxon>Euteleostomi</taxon>
        <taxon>Actinopterygii</taxon>
        <taxon>Neopterygii</taxon>
        <taxon>Teleostei</taxon>
        <taxon>Neoteleostei</taxon>
        <taxon>Acanthomorphata</taxon>
        <taxon>Ovalentaria</taxon>
        <taxon>Cichlomorphae</taxon>
        <taxon>Cichliformes</taxon>
        <taxon>Cichlidae</taxon>
        <taxon>African cichlids</taxon>
        <taxon>Pseudocrenilabrinae</taxon>
        <taxon>Haplochromini</taxon>
        <taxon>Astatotilapia</taxon>
    </lineage>
</organism>
<evidence type="ECO:0008006" key="4">
    <source>
        <dbReference type="Google" id="ProtNLM"/>
    </source>
</evidence>
<keyword evidence="1" id="KW-0472">Membrane</keyword>
<reference evidence="2" key="1">
    <citation type="submission" date="2018-05" db="EMBL/GenBank/DDBJ databases">
        <authorList>
            <person name="Datahose"/>
        </authorList>
    </citation>
    <scope>NUCLEOTIDE SEQUENCE</scope>
</reference>
<name>A0A3P8NJ51_ASTCA</name>
<accession>A0A3P8NJ51</accession>
<sequence>MSKLCCLSTEKKIHVKVCFTVQLKDLRFLFRFFLNTKFSKQLQHNVLFCYLYCFFFFRRASRKFLFLLFSLLLLLACGFSLVRFLTNSFLRVSLSAFGFLCSLSISLNVSSSPLGKK</sequence>
<dbReference type="Bgee" id="ENSACLG00000003208">
    <property type="expression patterns" value="Expressed in spleen and 3 other cell types or tissues"/>
</dbReference>
<keyword evidence="3" id="KW-1185">Reference proteome</keyword>
<reference evidence="2" key="3">
    <citation type="submission" date="2025-09" db="UniProtKB">
        <authorList>
            <consortium name="Ensembl"/>
        </authorList>
    </citation>
    <scope>IDENTIFICATION</scope>
</reference>
<proteinExistence type="predicted"/>
<protein>
    <recommendedName>
        <fullName evidence="4">Transmembrane protein</fullName>
    </recommendedName>
</protein>
<dbReference type="Proteomes" id="UP000265100">
    <property type="component" value="Chromosome 7"/>
</dbReference>
<dbReference type="GeneTree" id="ENSGT00980000199827"/>
<feature type="transmembrane region" description="Helical" evidence="1">
    <location>
        <begin position="88"/>
        <end position="109"/>
    </location>
</feature>
<evidence type="ECO:0000313" key="3">
    <source>
        <dbReference type="Proteomes" id="UP000265100"/>
    </source>
</evidence>
<feature type="transmembrane region" description="Helical" evidence="1">
    <location>
        <begin position="64"/>
        <end position="82"/>
    </location>
</feature>
<dbReference type="OMA" id="FCYLYCF"/>
<keyword evidence="1" id="KW-0812">Transmembrane</keyword>